<dbReference type="EMBL" id="AP023086">
    <property type="protein sequence ID" value="BCD97667.1"/>
    <property type="molecule type" value="Genomic_DNA"/>
</dbReference>
<name>A0AAN2BK59_9GAMM</name>
<reference evidence="1 2" key="1">
    <citation type="journal article" date="2022" name="IScience">
        <title>An ultrasensitive nanofiber-based assay for enzymatic hydrolysis and deep-sea microbial degradation of cellulose.</title>
        <authorList>
            <person name="Tsudome M."/>
            <person name="Tachioka M."/>
            <person name="Miyazaki M."/>
            <person name="Uchimura K."/>
            <person name="Tsuda M."/>
            <person name="Takaki Y."/>
            <person name="Deguchi S."/>
        </authorList>
    </citation>
    <scope>NUCLEOTIDE SEQUENCE [LARGE SCALE GENOMIC DNA]</scope>
    <source>
        <strain evidence="1 2">GE09</strain>
    </source>
</reference>
<accession>A0AAN2BK59</accession>
<dbReference type="Pfam" id="PF11198">
    <property type="entry name" value="DUF2857"/>
    <property type="match status" value="1"/>
</dbReference>
<proteinExistence type="predicted"/>
<dbReference type="Proteomes" id="UP001320119">
    <property type="component" value="Chromosome"/>
</dbReference>
<organism evidence="1 2">
    <name type="scientific">Marinagarivorans cellulosilyticus</name>
    <dbReference type="NCBI Taxonomy" id="2721545"/>
    <lineage>
        <taxon>Bacteria</taxon>
        <taxon>Pseudomonadati</taxon>
        <taxon>Pseudomonadota</taxon>
        <taxon>Gammaproteobacteria</taxon>
        <taxon>Cellvibrionales</taxon>
        <taxon>Cellvibrionaceae</taxon>
        <taxon>Marinagarivorans</taxon>
    </lineage>
</organism>
<dbReference type="KEGG" id="marq:MARGE09_P1868"/>
<gene>
    <name evidence="1" type="ORF">MARGE09_P1868</name>
</gene>
<dbReference type="InterPro" id="IPR021364">
    <property type="entry name" value="DUF2857"/>
</dbReference>
<evidence type="ECO:0000313" key="1">
    <source>
        <dbReference type="EMBL" id="BCD97667.1"/>
    </source>
</evidence>
<keyword evidence="2" id="KW-1185">Reference proteome</keyword>
<sequence length="182" mass="20655">MNNVFSSINQQALIVAAEALRSDDVNTLNELGLDGLTDALAMKLKQLTLQEITCTGEFRAPLARISIDRRNIELFINYAAGKTAEDALVSKAIKGGIRQSQLETLKGTSRREYDERRKRLGLQEHTKGRIEQLNEEDEFLVIREWEKLKDISDPLAKLVELHDRTQVRIDSAWVALNQHSDN</sequence>
<dbReference type="RefSeq" id="WP_236987128.1">
    <property type="nucleotide sequence ID" value="NZ_AP023086.1"/>
</dbReference>
<protein>
    <submittedName>
        <fullName evidence="1">Uncharacterized protein</fullName>
    </submittedName>
</protein>
<dbReference type="AlphaFoldDB" id="A0AAN2BK59"/>
<evidence type="ECO:0000313" key="2">
    <source>
        <dbReference type="Proteomes" id="UP001320119"/>
    </source>
</evidence>